<evidence type="ECO:0000259" key="1">
    <source>
        <dbReference type="Pfam" id="PF14534"/>
    </source>
</evidence>
<protein>
    <recommendedName>
        <fullName evidence="1">DUF4440 domain-containing protein</fullName>
    </recommendedName>
</protein>
<accession>A0A0C5WF29</accession>
<feature type="domain" description="DUF4440" evidence="1">
    <location>
        <begin position="66"/>
        <end position="162"/>
    </location>
</feature>
<dbReference type="SUPFAM" id="SSF54427">
    <property type="entry name" value="NTF2-like"/>
    <property type="match status" value="1"/>
</dbReference>
<gene>
    <name evidence="2" type="ORF">AW14_06540</name>
</gene>
<keyword evidence="3" id="KW-1185">Reference proteome</keyword>
<proteinExistence type="predicted"/>
<organism evidence="2 3">
    <name type="scientific">Siansivirga zeaxanthinifaciens CC-SAMT-1</name>
    <dbReference type="NCBI Taxonomy" id="1454006"/>
    <lineage>
        <taxon>Bacteria</taxon>
        <taxon>Pseudomonadati</taxon>
        <taxon>Bacteroidota</taxon>
        <taxon>Flavobacteriia</taxon>
        <taxon>Flavobacteriales</taxon>
        <taxon>Flavobacteriaceae</taxon>
        <taxon>Siansivirga</taxon>
    </lineage>
</organism>
<dbReference type="Gene3D" id="3.10.450.50">
    <property type="match status" value="1"/>
</dbReference>
<dbReference type="KEGG" id="sze:AW14_06540"/>
<dbReference type="InterPro" id="IPR032710">
    <property type="entry name" value="NTF2-like_dom_sf"/>
</dbReference>
<name>A0A0C5WF29_9FLAO</name>
<dbReference type="HOGENOM" id="CLU_1546568_0_0_10"/>
<evidence type="ECO:0000313" key="3">
    <source>
        <dbReference type="Proteomes" id="UP000032229"/>
    </source>
</evidence>
<dbReference type="AlphaFoldDB" id="A0A0C5WF29"/>
<dbReference type="EMBL" id="CP007202">
    <property type="protein sequence ID" value="AJR04812.1"/>
    <property type="molecule type" value="Genomic_DNA"/>
</dbReference>
<dbReference type="Proteomes" id="UP000032229">
    <property type="component" value="Chromosome"/>
</dbReference>
<reference evidence="2 3" key="1">
    <citation type="submission" date="2014-02" db="EMBL/GenBank/DDBJ databases">
        <authorList>
            <person name="Young C.-C."/>
            <person name="Hameed A."/>
            <person name="Huang H.-C."/>
            <person name="Shahina M."/>
        </authorList>
    </citation>
    <scope>NUCLEOTIDE SEQUENCE [LARGE SCALE GENOMIC DNA]</scope>
    <source>
        <strain evidence="2 3">CC-SAMT-1</strain>
    </source>
</reference>
<sequence>MITCKTRGFFLDIRNISKYKTYNIETIKMKSVKIILLVLFIFCNKGFAQDVSLDILKKEVLKSQASRISAMIDADINKLKNLLADDLTYAHTTGWTETKLGYLETIKSKRIHYISFVPRDVDVKIYGNTAILSGKVDVNLGRTDFTIRFLEVQCKLDGIWKLTAWQSVLNKVD</sequence>
<evidence type="ECO:0000313" key="2">
    <source>
        <dbReference type="EMBL" id="AJR04812.1"/>
    </source>
</evidence>
<dbReference type="InterPro" id="IPR027843">
    <property type="entry name" value="DUF4440"/>
</dbReference>
<dbReference type="STRING" id="1454006.AW14_06540"/>
<dbReference type="Pfam" id="PF14534">
    <property type="entry name" value="DUF4440"/>
    <property type="match status" value="1"/>
</dbReference>